<name>A0A8S3TP73_MYTED</name>
<dbReference type="GO" id="GO:0005524">
    <property type="term" value="F:ATP binding"/>
    <property type="evidence" value="ECO:0007669"/>
    <property type="project" value="UniProtKB-KW"/>
</dbReference>
<dbReference type="PANTHER" id="PTHR18934">
    <property type="entry name" value="ATP-DEPENDENT RNA HELICASE"/>
    <property type="match status" value="1"/>
</dbReference>
<evidence type="ECO:0000256" key="3">
    <source>
        <dbReference type="ARBA" id="ARBA00022806"/>
    </source>
</evidence>
<evidence type="ECO:0000313" key="7">
    <source>
        <dbReference type="Proteomes" id="UP000683360"/>
    </source>
</evidence>
<keyword evidence="1" id="KW-0547">Nucleotide-binding</keyword>
<dbReference type="PANTHER" id="PTHR18934:SF91">
    <property type="entry name" value="PRE-MRNA-SPLICING FACTOR ATP-DEPENDENT RNA HELICASE PRP16"/>
    <property type="match status" value="1"/>
</dbReference>
<evidence type="ECO:0000256" key="1">
    <source>
        <dbReference type="ARBA" id="ARBA00022741"/>
    </source>
</evidence>
<gene>
    <name evidence="6" type="ORF">MEDL_45843</name>
</gene>
<dbReference type="GO" id="GO:0003723">
    <property type="term" value="F:RNA binding"/>
    <property type="evidence" value="ECO:0007669"/>
    <property type="project" value="TreeGrafter"/>
</dbReference>
<sequence length="180" mass="20045">MQFDPNRNINMLLVKTITQSSSDQRKGRAGRTDAGKCFRLYSSETYDKMERNSRPEILRVHLGHALLKLMELGVVPLEFDFVQSPSRDLLDAAMETLESVGAVVGRKITELGKWIAKLPIDPKFGKFIHDAIKDGIVIEAIILSACCTAGGSIFYRSGTDEEKSLADKRKIRFCHEGGIS</sequence>
<evidence type="ECO:0000259" key="5">
    <source>
        <dbReference type="SMART" id="SM00847"/>
    </source>
</evidence>
<feature type="domain" description="Helicase-associated" evidence="5">
    <location>
        <begin position="92"/>
        <end position="179"/>
    </location>
</feature>
<dbReference type="GO" id="GO:0016787">
    <property type="term" value="F:hydrolase activity"/>
    <property type="evidence" value="ECO:0007669"/>
    <property type="project" value="UniProtKB-KW"/>
</dbReference>
<dbReference type="Gene3D" id="3.40.50.300">
    <property type="entry name" value="P-loop containing nucleotide triphosphate hydrolases"/>
    <property type="match status" value="1"/>
</dbReference>
<keyword evidence="4" id="KW-0067">ATP-binding</keyword>
<keyword evidence="2 6" id="KW-0378">Hydrolase</keyword>
<keyword evidence="7" id="KW-1185">Reference proteome</keyword>
<evidence type="ECO:0000313" key="6">
    <source>
        <dbReference type="EMBL" id="CAG2233107.1"/>
    </source>
</evidence>
<reference evidence="6" key="1">
    <citation type="submission" date="2021-03" db="EMBL/GenBank/DDBJ databases">
        <authorList>
            <person name="Bekaert M."/>
        </authorList>
    </citation>
    <scope>NUCLEOTIDE SEQUENCE</scope>
</reference>
<dbReference type="InterPro" id="IPR027417">
    <property type="entry name" value="P-loop_NTPase"/>
</dbReference>
<dbReference type="InterPro" id="IPR007502">
    <property type="entry name" value="Helicase-assoc_dom"/>
</dbReference>
<proteinExistence type="predicted"/>
<dbReference type="AlphaFoldDB" id="A0A8S3TP73"/>
<dbReference type="Gene3D" id="1.20.120.1080">
    <property type="match status" value="1"/>
</dbReference>
<evidence type="ECO:0000256" key="2">
    <source>
        <dbReference type="ARBA" id="ARBA00022801"/>
    </source>
</evidence>
<keyword evidence="3" id="KW-0347">Helicase</keyword>
<comment type="caution">
    <text evidence="6">The sequence shown here is derived from an EMBL/GenBank/DDBJ whole genome shotgun (WGS) entry which is preliminary data.</text>
</comment>
<protein>
    <submittedName>
        <fullName evidence="6">DHX8</fullName>
        <ecNumber evidence="6">3.6.4.13</ecNumber>
    </submittedName>
</protein>
<organism evidence="6 7">
    <name type="scientific">Mytilus edulis</name>
    <name type="common">Blue mussel</name>
    <dbReference type="NCBI Taxonomy" id="6550"/>
    <lineage>
        <taxon>Eukaryota</taxon>
        <taxon>Metazoa</taxon>
        <taxon>Spiralia</taxon>
        <taxon>Lophotrochozoa</taxon>
        <taxon>Mollusca</taxon>
        <taxon>Bivalvia</taxon>
        <taxon>Autobranchia</taxon>
        <taxon>Pteriomorphia</taxon>
        <taxon>Mytilida</taxon>
        <taxon>Mytiloidea</taxon>
        <taxon>Mytilidae</taxon>
        <taxon>Mytilinae</taxon>
        <taxon>Mytilus</taxon>
    </lineage>
</organism>
<dbReference type="Proteomes" id="UP000683360">
    <property type="component" value="Unassembled WGS sequence"/>
</dbReference>
<dbReference type="SMART" id="SM00847">
    <property type="entry name" value="HA2"/>
    <property type="match status" value="1"/>
</dbReference>
<dbReference type="EC" id="3.6.4.13" evidence="6"/>
<dbReference type="GO" id="GO:0034458">
    <property type="term" value="F:3'-5' RNA helicase activity"/>
    <property type="evidence" value="ECO:0007669"/>
    <property type="project" value="TreeGrafter"/>
</dbReference>
<accession>A0A8S3TP73</accession>
<dbReference type="OrthoDB" id="10009520at2759"/>
<dbReference type="SUPFAM" id="SSF52540">
    <property type="entry name" value="P-loop containing nucleoside triphosphate hydrolases"/>
    <property type="match status" value="1"/>
</dbReference>
<evidence type="ECO:0000256" key="4">
    <source>
        <dbReference type="ARBA" id="ARBA00022840"/>
    </source>
</evidence>
<dbReference type="EMBL" id="CAJPWZ010002200">
    <property type="protein sequence ID" value="CAG2233107.1"/>
    <property type="molecule type" value="Genomic_DNA"/>
</dbReference>